<keyword evidence="4" id="KW-1185">Reference proteome</keyword>
<dbReference type="Proteomes" id="UP000547976">
    <property type="component" value="Unassembled WGS sequence"/>
</dbReference>
<evidence type="ECO:0000313" key="4">
    <source>
        <dbReference type="Proteomes" id="UP000547976"/>
    </source>
</evidence>
<feature type="compositionally biased region" description="Polar residues" evidence="1">
    <location>
        <begin position="11"/>
        <end position="22"/>
    </location>
</feature>
<comment type="caution">
    <text evidence="3">The sequence shown here is derived from an EMBL/GenBank/DDBJ whole genome shotgun (WGS) entry which is preliminary data.</text>
</comment>
<proteinExistence type="predicted"/>
<sequence length="104" mass="11389">MSSGEKPVPLSQMTPPGSSEASSGIKPPPPVALAVLSLQPMPEPVQVIVRPTTPEEEESWRAQKTRKRKELLIKILFYSVLFLIPDAIICLIWIASTKHTSKGS</sequence>
<keyword evidence="2" id="KW-0812">Transmembrane</keyword>
<dbReference type="AlphaFoldDB" id="A0A8H5Q6R3"/>
<dbReference type="EMBL" id="JAAOAV010000038">
    <property type="protein sequence ID" value="KAF5609037.1"/>
    <property type="molecule type" value="Genomic_DNA"/>
</dbReference>
<evidence type="ECO:0000256" key="1">
    <source>
        <dbReference type="SAM" id="MobiDB-lite"/>
    </source>
</evidence>
<feature type="region of interest" description="Disordered" evidence="1">
    <location>
        <begin position="1"/>
        <end position="30"/>
    </location>
</feature>
<evidence type="ECO:0000256" key="2">
    <source>
        <dbReference type="SAM" id="Phobius"/>
    </source>
</evidence>
<name>A0A8H5Q6R3_GIBSU</name>
<keyword evidence="2" id="KW-1133">Transmembrane helix</keyword>
<evidence type="ECO:0000313" key="3">
    <source>
        <dbReference type="EMBL" id="KAF5609037.1"/>
    </source>
</evidence>
<feature type="transmembrane region" description="Helical" evidence="2">
    <location>
        <begin position="71"/>
        <end position="95"/>
    </location>
</feature>
<dbReference type="RefSeq" id="XP_036540205.1">
    <property type="nucleotide sequence ID" value="XM_036682155.1"/>
</dbReference>
<organism evidence="3 4">
    <name type="scientific">Gibberella subglutinans</name>
    <name type="common">Fusarium subglutinans</name>
    <dbReference type="NCBI Taxonomy" id="42677"/>
    <lineage>
        <taxon>Eukaryota</taxon>
        <taxon>Fungi</taxon>
        <taxon>Dikarya</taxon>
        <taxon>Ascomycota</taxon>
        <taxon>Pezizomycotina</taxon>
        <taxon>Sordariomycetes</taxon>
        <taxon>Hypocreomycetidae</taxon>
        <taxon>Hypocreales</taxon>
        <taxon>Nectriaceae</taxon>
        <taxon>Fusarium</taxon>
        <taxon>Fusarium fujikuroi species complex</taxon>
    </lineage>
</organism>
<protein>
    <submittedName>
        <fullName evidence="3">Uncharacterized protein</fullName>
    </submittedName>
</protein>
<reference evidence="3 4" key="1">
    <citation type="submission" date="2020-05" db="EMBL/GenBank/DDBJ databases">
        <title>Identification and distribution of gene clusters putatively required for synthesis of sphingolipid metabolism inhibitors in phylogenetically diverse species of the filamentous fungus Fusarium.</title>
        <authorList>
            <person name="Kim H.-S."/>
            <person name="Busman M."/>
            <person name="Brown D.W."/>
            <person name="Divon H."/>
            <person name="Uhlig S."/>
            <person name="Proctor R.H."/>
        </authorList>
    </citation>
    <scope>NUCLEOTIDE SEQUENCE [LARGE SCALE GENOMIC DNA]</scope>
    <source>
        <strain evidence="3 4">NRRL 66333</strain>
    </source>
</reference>
<accession>A0A8H5Q6R3</accession>
<keyword evidence="2" id="KW-0472">Membrane</keyword>
<gene>
    <name evidence="3" type="ORF">FSUBG_4192</name>
</gene>
<dbReference type="GeneID" id="59316873"/>